<accession>A0A6L9Y6D1</accession>
<evidence type="ECO:0000313" key="1">
    <source>
        <dbReference type="EMBL" id="NEN75477.1"/>
    </source>
</evidence>
<comment type="caution">
    <text evidence="1">The sequence shown here is derived from an EMBL/GenBank/DDBJ whole genome shotgun (WGS) entry which is preliminary data.</text>
</comment>
<proteinExistence type="predicted"/>
<sequence length="110" mass="13497">MQEIKNRIAVLKRKLLVKEVISLLRLDEYSEEIKCIENDEVTSNNLRKLYKYSEQHKVKEFDLEQFKLNNALILIDDIYWREKEITFFIFYKERIQMILPLNVFLKQKII</sequence>
<name>A0A6L9Y6D1_9BURK</name>
<keyword evidence="2" id="KW-1185">Reference proteome</keyword>
<reference evidence="1 2" key="1">
    <citation type="submission" date="2020-02" db="EMBL/GenBank/DDBJ databases">
        <title>Pelistega sp. NLN82 were isolated from wild rodents of the Hainan Island.</title>
        <authorList>
            <person name="Niu N."/>
            <person name="Zhou J."/>
        </authorList>
    </citation>
    <scope>NUCLEOTIDE SEQUENCE [LARGE SCALE GENOMIC DNA]</scope>
    <source>
        <strain evidence="1 2">NLN82</strain>
    </source>
</reference>
<protein>
    <submittedName>
        <fullName evidence="1">Uncharacterized protein</fullName>
    </submittedName>
</protein>
<evidence type="ECO:0000313" key="2">
    <source>
        <dbReference type="Proteomes" id="UP000477651"/>
    </source>
</evidence>
<dbReference type="RefSeq" id="WP_163764134.1">
    <property type="nucleotide sequence ID" value="NZ_JAAGYR010000005.1"/>
</dbReference>
<dbReference type="Proteomes" id="UP000477651">
    <property type="component" value="Unassembled WGS sequence"/>
</dbReference>
<gene>
    <name evidence="1" type="ORF">F9B74_03940</name>
</gene>
<dbReference type="AlphaFoldDB" id="A0A6L9Y6D1"/>
<dbReference type="EMBL" id="JAAGYR010000005">
    <property type="protein sequence ID" value="NEN75477.1"/>
    <property type="molecule type" value="Genomic_DNA"/>
</dbReference>
<organism evidence="1 2">
    <name type="scientific">Pelistega ratti</name>
    <dbReference type="NCBI Taxonomy" id="2652177"/>
    <lineage>
        <taxon>Bacteria</taxon>
        <taxon>Pseudomonadati</taxon>
        <taxon>Pseudomonadota</taxon>
        <taxon>Betaproteobacteria</taxon>
        <taxon>Burkholderiales</taxon>
        <taxon>Alcaligenaceae</taxon>
        <taxon>Pelistega</taxon>
    </lineage>
</organism>